<dbReference type="RefSeq" id="WP_188498604.1">
    <property type="nucleotide sequence ID" value="NZ_BMFV01000032.1"/>
</dbReference>
<reference evidence="1" key="2">
    <citation type="submission" date="2020-09" db="EMBL/GenBank/DDBJ databases">
        <authorList>
            <person name="Sun Q."/>
            <person name="Zhou Y."/>
        </authorList>
    </citation>
    <scope>NUCLEOTIDE SEQUENCE</scope>
    <source>
        <strain evidence="1">CGMCC 1.12777</strain>
    </source>
</reference>
<dbReference type="EMBL" id="BMFV01000032">
    <property type="protein sequence ID" value="GGH86462.1"/>
    <property type="molecule type" value="Genomic_DNA"/>
</dbReference>
<dbReference type="InterPro" id="IPR004027">
    <property type="entry name" value="SEC_C_motif"/>
</dbReference>
<protein>
    <recommendedName>
        <fullName evidence="3">Zinc chelation protein SecC</fullName>
    </recommendedName>
</protein>
<dbReference type="Pfam" id="PF02810">
    <property type="entry name" value="SEC-C"/>
    <property type="match status" value="1"/>
</dbReference>
<organism evidence="1 2">
    <name type="scientific">Pullulanibacillus pueri</name>
    <dbReference type="NCBI Taxonomy" id="1437324"/>
    <lineage>
        <taxon>Bacteria</taxon>
        <taxon>Bacillati</taxon>
        <taxon>Bacillota</taxon>
        <taxon>Bacilli</taxon>
        <taxon>Bacillales</taxon>
        <taxon>Sporolactobacillaceae</taxon>
        <taxon>Pullulanibacillus</taxon>
    </lineage>
</organism>
<evidence type="ECO:0008006" key="3">
    <source>
        <dbReference type="Google" id="ProtNLM"/>
    </source>
</evidence>
<reference evidence="1" key="1">
    <citation type="journal article" date="2014" name="Int. J. Syst. Evol. Microbiol.">
        <title>Complete genome sequence of Corynebacterium casei LMG S-19264T (=DSM 44701T), isolated from a smear-ripened cheese.</title>
        <authorList>
            <consortium name="US DOE Joint Genome Institute (JGI-PGF)"/>
            <person name="Walter F."/>
            <person name="Albersmeier A."/>
            <person name="Kalinowski J."/>
            <person name="Ruckert C."/>
        </authorList>
    </citation>
    <scope>NUCLEOTIDE SEQUENCE</scope>
    <source>
        <strain evidence="1">CGMCC 1.12777</strain>
    </source>
</reference>
<dbReference type="Proteomes" id="UP000656813">
    <property type="component" value="Unassembled WGS sequence"/>
</dbReference>
<accession>A0A8J3ENG7</accession>
<sequence>MSFLEKVEPYILSDYKFLRKFALESIHSSYLGTEQTYFYALEALDKLPVHKVKNSIMPYVRNIPITENILKELLHRLEKNDGNGVWYTLALAKLDTDLIVKYQDSLKSHMSADFLKSVTAIKTLSVEELFMEAGEVMSMLEEKYNQGLFEYGKRIFNELIDRKEYSDKNIWEIEVAIKDKLENDFLPMNVLFNIYLAGALKIHSLVPLLTKLLSREDDGFLQESLETTLIKIGTDEVVEKVEPYVLKGDAAFTAIGILENIKSPRAEEILLRQFHKTDDITIKTLLADALCKQLSTKAIPLVETLIDKGYDETMLSLEESLYANCVMNQIDHPKLNDWKQHITKIDDDIALREKELTRQMAKKNNVGRNDPCPCGSGKKFKKCCG</sequence>
<evidence type="ECO:0000313" key="1">
    <source>
        <dbReference type="EMBL" id="GGH86462.1"/>
    </source>
</evidence>
<keyword evidence="2" id="KW-1185">Reference proteome</keyword>
<gene>
    <name evidence="1" type="ORF">GCM10007096_34230</name>
</gene>
<dbReference type="SUPFAM" id="SSF103642">
    <property type="entry name" value="Sec-C motif"/>
    <property type="match status" value="1"/>
</dbReference>
<name>A0A8J3ENG7_9BACL</name>
<dbReference type="AlphaFoldDB" id="A0A8J3ENG7"/>
<proteinExistence type="predicted"/>
<dbReference type="Gene3D" id="3.10.450.50">
    <property type="match status" value="1"/>
</dbReference>
<comment type="caution">
    <text evidence="1">The sequence shown here is derived from an EMBL/GenBank/DDBJ whole genome shotgun (WGS) entry which is preliminary data.</text>
</comment>
<evidence type="ECO:0000313" key="2">
    <source>
        <dbReference type="Proteomes" id="UP000656813"/>
    </source>
</evidence>